<name>A0A9P3G2G9_9APHY</name>
<evidence type="ECO:0000256" key="1">
    <source>
        <dbReference type="SAM" id="MobiDB-lite"/>
    </source>
</evidence>
<dbReference type="Pfam" id="PF00646">
    <property type="entry name" value="F-box"/>
    <property type="match status" value="1"/>
</dbReference>
<reference evidence="3 4" key="1">
    <citation type="submission" date="2021-08" db="EMBL/GenBank/DDBJ databases">
        <title>Draft Genome Sequence of Phanerochaete sordida strain YK-624.</title>
        <authorList>
            <person name="Mori T."/>
            <person name="Dohra H."/>
            <person name="Suzuki T."/>
            <person name="Kawagishi H."/>
            <person name="Hirai H."/>
        </authorList>
    </citation>
    <scope>NUCLEOTIDE SEQUENCE [LARGE SCALE GENOMIC DNA]</scope>
    <source>
        <strain evidence="3 4">YK-624</strain>
    </source>
</reference>
<dbReference type="InterPro" id="IPR001810">
    <property type="entry name" value="F-box_dom"/>
</dbReference>
<dbReference type="OrthoDB" id="2322499at2759"/>
<evidence type="ECO:0000259" key="2">
    <source>
        <dbReference type="PROSITE" id="PS50181"/>
    </source>
</evidence>
<feature type="region of interest" description="Disordered" evidence="1">
    <location>
        <begin position="1"/>
        <end position="35"/>
    </location>
</feature>
<feature type="compositionally biased region" description="Basic residues" evidence="1">
    <location>
        <begin position="1"/>
        <end position="10"/>
    </location>
</feature>
<feature type="compositionally biased region" description="Low complexity" evidence="1">
    <location>
        <begin position="17"/>
        <end position="31"/>
    </location>
</feature>
<dbReference type="PROSITE" id="PS50181">
    <property type="entry name" value="FBOX"/>
    <property type="match status" value="1"/>
</dbReference>
<dbReference type="InterPro" id="IPR036047">
    <property type="entry name" value="F-box-like_dom_sf"/>
</dbReference>
<evidence type="ECO:0000313" key="3">
    <source>
        <dbReference type="EMBL" id="GJE86897.1"/>
    </source>
</evidence>
<dbReference type="Proteomes" id="UP000703269">
    <property type="component" value="Unassembled WGS sequence"/>
</dbReference>
<protein>
    <recommendedName>
        <fullName evidence="2">F-box domain-containing protein</fullName>
    </recommendedName>
</protein>
<dbReference type="SUPFAM" id="SSF81383">
    <property type="entry name" value="F-box domain"/>
    <property type="match status" value="1"/>
</dbReference>
<feature type="domain" description="F-box" evidence="2">
    <location>
        <begin position="46"/>
        <end position="95"/>
    </location>
</feature>
<proteinExistence type="predicted"/>
<gene>
    <name evidence="3" type="ORF">PsYK624_029800</name>
</gene>
<dbReference type="EMBL" id="BPQB01000005">
    <property type="protein sequence ID" value="GJE86897.1"/>
    <property type="molecule type" value="Genomic_DNA"/>
</dbReference>
<evidence type="ECO:0000313" key="4">
    <source>
        <dbReference type="Proteomes" id="UP000703269"/>
    </source>
</evidence>
<sequence length="728" mass="83139">MSLRRSSRTKVQRDGSANAALSAAADPAPKVDAPKSMKARRVRGKLSGLTNMPLDVIIEVMMNLEPCDLLSLSRTTKTYRDFLMRKSSAFLWKAARSNVEGYPPCPEHMNEAALASFLYTTYCTRCLKPNTKRIQWDVLARYCKACVTDVGALIDTEATLATVLRRALPENTQAEHEYCHTDLWDILPYYDFSQPPWIAGCMWSDVDKLQQALTEQPEQYKEILEEREESMVRFRECRKVIKKWYYQKLEARKDDICAIRDNRYTNILERLRDAGWGTELRRVVNSTTALEAFKNLPCVKEPRPLTDRIWGNIQGTVVEWLETTREELIEEEHVRVTGERLKILDRALVAICPYRPGEPSRTDIALGIPEVREVVERPPQDPVDEDSFAFLHEALFPFRGQWRQDAEAYLETLVCTQLGEIPDNVKPLELAVAHPFLCKLCKRILSYPEMLSHTCCRHHFRYQNTDSESFYRREVFRAFTPYLTIKSGLIHWDPSAFGVSTDIDAMKIVVEMFGLDATRATKDEIAALPTRFVCKVCCEKGVLKAMNWTETYNHLNYREHNTPSYRGKLLTAVEYAEWQHSDPARQIPLGCYLVALPAALADAARTLEHAEDHSHDGALWWACARCSLNQRRGGRGVLEYNRGGVVQHLRDAHGIALADVDPKRDYYCSRSFGLRDGTNRVSLLAERFRDAPEDTLPLSAVIAIRDGAAVFVDMDEFEGEGQPVLETV</sequence>
<accession>A0A9P3G2G9</accession>
<organism evidence="3 4">
    <name type="scientific">Phanerochaete sordida</name>
    <dbReference type="NCBI Taxonomy" id="48140"/>
    <lineage>
        <taxon>Eukaryota</taxon>
        <taxon>Fungi</taxon>
        <taxon>Dikarya</taxon>
        <taxon>Basidiomycota</taxon>
        <taxon>Agaricomycotina</taxon>
        <taxon>Agaricomycetes</taxon>
        <taxon>Polyporales</taxon>
        <taxon>Phanerochaetaceae</taxon>
        <taxon>Phanerochaete</taxon>
    </lineage>
</organism>
<keyword evidence="4" id="KW-1185">Reference proteome</keyword>
<comment type="caution">
    <text evidence="3">The sequence shown here is derived from an EMBL/GenBank/DDBJ whole genome shotgun (WGS) entry which is preliminary data.</text>
</comment>
<dbReference type="AlphaFoldDB" id="A0A9P3G2G9"/>